<gene>
    <name evidence="8" type="ORF">C7459_105125</name>
</gene>
<dbReference type="EMBL" id="QGGL01000005">
    <property type="protein sequence ID" value="PWK14368.1"/>
    <property type="molecule type" value="Genomic_DNA"/>
</dbReference>
<dbReference type="PROSITE" id="PS51257">
    <property type="entry name" value="PROKAR_LIPOPROTEIN"/>
    <property type="match status" value="1"/>
</dbReference>
<evidence type="ECO:0000256" key="2">
    <source>
        <dbReference type="ARBA" id="ARBA00007362"/>
    </source>
</evidence>
<proteinExistence type="inferred from homology"/>
<keyword evidence="3 6" id="KW-0812">Transmembrane</keyword>
<feature type="transmembrane region" description="Helical" evidence="6">
    <location>
        <begin position="150"/>
        <end position="168"/>
    </location>
</feature>
<keyword evidence="5 6" id="KW-0472">Membrane</keyword>
<reference evidence="8 9" key="1">
    <citation type="submission" date="2018-05" db="EMBL/GenBank/DDBJ databases">
        <title>Genomic Encyclopedia of Type Strains, Phase IV (KMG-IV): sequencing the most valuable type-strain genomes for metagenomic binning, comparative biology and taxonomic classification.</title>
        <authorList>
            <person name="Goeker M."/>
        </authorList>
    </citation>
    <scope>NUCLEOTIDE SEQUENCE [LARGE SCALE GENOMIC DNA]</scope>
    <source>
        <strain evidence="8 9">DSM 18773</strain>
    </source>
</reference>
<feature type="transmembrane region" description="Helical" evidence="6">
    <location>
        <begin position="267"/>
        <end position="286"/>
    </location>
</feature>
<feature type="transmembrane region" description="Helical" evidence="6">
    <location>
        <begin position="175"/>
        <end position="199"/>
    </location>
</feature>
<dbReference type="OrthoDB" id="6707571at2"/>
<feature type="transmembrane region" description="Helical" evidence="6">
    <location>
        <begin position="244"/>
        <end position="261"/>
    </location>
</feature>
<dbReference type="GO" id="GO:0016020">
    <property type="term" value="C:membrane"/>
    <property type="evidence" value="ECO:0007669"/>
    <property type="project" value="UniProtKB-SubCell"/>
</dbReference>
<comment type="caution">
    <text evidence="8">The sequence shown here is derived from an EMBL/GenBank/DDBJ whole genome shotgun (WGS) entry which is preliminary data.</text>
</comment>
<dbReference type="InterPro" id="IPR050638">
    <property type="entry name" value="AA-Vitamin_Transporters"/>
</dbReference>
<evidence type="ECO:0000256" key="4">
    <source>
        <dbReference type="ARBA" id="ARBA00022989"/>
    </source>
</evidence>
<dbReference type="InterPro" id="IPR000620">
    <property type="entry name" value="EamA_dom"/>
</dbReference>
<feature type="transmembrane region" description="Helical" evidence="6">
    <location>
        <begin position="68"/>
        <end position="87"/>
    </location>
</feature>
<dbReference type="RefSeq" id="WP_109687810.1">
    <property type="nucleotide sequence ID" value="NZ_QGGL01000005.1"/>
</dbReference>
<organism evidence="8 9">
    <name type="scientific">Tumebacillus permanentifrigoris</name>
    <dbReference type="NCBI Taxonomy" id="378543"/>
    <lineage>
        <taxon>Bacteria</taxon>
        <taxon>Bacillati</taxon>
        <taxon>Bacillota</taxon>
        <taxon>Bacilli</taxon>
        <taxon>Bacillales</taxon>
        <taxon>Alicyclobacillaceae</taxon>
        <taxon>Tumebacillus</taxon>
    </lineage>
</organism>
<evidence type="ECO:0000256" key="3">
    <source>
        <dbReference type="ARBA" id="ARBA00022692"/>
    </source>
</evidence>
<feature type="transmembrane region" description="Helical" evidence="6">
    <location>
        <begin position="211"/>
        <end position="232"/>
    </location>
</feature>
<feature type="transmembrane region" description="Helical" evidence="6">
    <location>
        <begin position="125"/>
        <end position="144"/>
    </location>
</feature>
<evidence type="ECO:0000256" key="1">
    <source>
        <dbReference type="ARBA" id="ARBA00004127"/>
    </source>
</evidence>
<evidence type="ECO:0000259" key="7">
    <source>
        <dbReference type="Pfam" id="PF00892"/>
    </source>
</evidence>
<name>A0A316DAG5_9BACL</name>
<feature type="domain" description="EamA" evidence="7">
    <location>
        <begin position="150"/>
        <end position="284"/>
    </location>
</feature>
<feature type="transmembrane region" description="Helical" evidence="6">
    <location>
        <begin position="35"/>
        <end position="56"/>
    </location>
</feature>
<dbReference type="SUPFAM" id="SSF103481">
    <property type="entry name" value="Multidrug resistance efflux transporter EmrE"/>
    <property type="match status" value="2"/>
</dbReference>
<keyword evidence="9" id="KW-1185">Reference proteome</keyword>
<evidence type="ECO:0000313" key="8">
    <source>
        <dbReference type="EMBL" id="PWK14368.1"/>
    </source>
</evidence>
<dbReference type="PANTHER" id="PTHR32322">
    <property type="entry name" value="INNER MEMBRANE TRANSPORTER"/>
    <property type="match status" value="1"/>
</dbReference>
<evidence type="ECO:0000256" key="5">
    <source>
        <dbReference type="ARBA" id="ARBA00023136"/>
    </source>
</evidence>
<sequence length="300" mass="32395">MNRSSLGVLLVLLSAACYGVMSIFAVYAYQDGATVLGLLTIRFALAAVLFFLYILGKRVQLQITLRQVLSLFVLGGVFYTVMSYTFFTAVQYISPSLAALILYSYPVFVALLSALIDKERLTRRILLSIGLALLGLVLVLGTSFDNVSPLGVLLAIVAALVYSFYIVLSNRVVKSVPLVVTSAFITLFAAISFAVISLGMHQLQFDFGSKAWLAIGGIILFPTMIAMSTFFYGLRIIGSTRASILSMVEPLVTITASALLFDDSLTVAQWFGGGAVLLGALLVVLAREQKQLEGRSKRTA</sequence>
<feature type="transmembrane region" description="Helical" evidence="6">
    <location>
        <begin position="93"/>
        <end position="116"/>
    </location>
</feature>
<keyword evidence="4 6" id="KW-1133">Transmembrane helix</keyword>
<evidence type="ECO:0000313" key="9">
    <source>
        <dbReference type="Proteomes" id="UP000245634"/>
    </source>
</evidence>
<feature type="domain" description="EamA" evidence="7">
    <location>
        <begin position="6"/>
        <end position="140"/>
    </location>
</feature>
<dbReference type="InterPro" id="IPR037185">
    <property type="entry name" value="EmrE-like"/>
</dbReference>
<comment type="subcellular location">
    <subcellularLocation>
        <location evidence="1">Endomembrane system</location>
        <topology evidence="1">Multi-pass membrane protein</topology>
    </subcellularLocation>
</comment>
<dbReference type="PANTHER" id="PTHR32322:SF2">
    <property type="entry name" value="EAMA DOMAIN-CONTAINING PROTEIN"/>
    <property type="match status" value="1"/>
</dbReference>
<comment type="similarity">
    <text evidence="2">Belongs to the EamA transporter family.</text>
</comment>
<dbReference type="AlphaFoldDB" id="A0A316DAG5"/>
<evidence type="ECO:0000256" key="6">
    <source>
        <dbReference type="SAM" id="Phobius"/>
    </source>
</evidence>
<feature type="transmembrane region" description="Helical" evidence="6">
    <location>
        <begin position="7"/>
        <end position="29"/>
    </location>
</feature>
<dbReference type="Proteomes" id="UP000245634">
    <property type="component" value="Unassembled WGS sequence"/>
</dbReference>
<accession>A0A316DAG5</accession>
<dbReference type="Pfam" id="PF00892">
    <property type="entry name" value="EamA"/>
    <property type="match status" value="2"/>
</dbReference>
<protein>
    <submittedName>
        <fullName evidence="8">Threonine/homoserine efflux transporter RhtA</fullName>
    </submittedName>
</protein>